<sequence length="309" mass="32528">MPEWLIERGIGETRAALMENQRIIEARIVRDGVIAAGTVLQAKLKSVGRNPVAVADGREYLLPRGAAGVTEGATLNIEVTREDLGGAEPWKRPLARMTEQPTGSTPDLSGRDAATGEFDEAGWPDLIEEARSGIVRFPGGELCISPTPAMTLIDVDGSMPPDELALAGARAAAMTILRLDIGGSIGIDLPTAKGKAARQAAASALDAILPRPFERTAVNGFGFLQLVRPRRRASLVELAADRATFEARALLRQAAREIGATCLAAHPAVIAVLSTHRDWLDRLSCQVGGAVTLRSDASLAISGGHAEPA</sequence>
<evidence type="ECO:0000313" key="3">
    <source>
        <dbReference type="Proteomes" id="UP001165383"/>
    </source>
</evidence>
<name>A0ABT0SAA9_9SPHN</name>
<keyword evidence="3" id="KW-1185">Reference proteome</keyword>
<evidence type="ECO:0000256" key="1">
    <source>
        <dbReference type="SAM" id="MobiDB-lite"/>
    </source>
</evidence>
<protein>
    <submittedName>
        <fullName evidence="2">Ribonuclease</fullName>
    </submittedName>
</protein>
<organism evidence="2 3">
    <name type="scientific">Sphingomonas brevis</name>
    <dbReference type="NCBI Taxonomy" id="2908206"/>
    <lineage>
        <taxon>Bacteria</taxon>
        <taxon>Pseudomonadati</taxon>
        <taxon>Pseudomonadota</taxon>
        <taxon>Alphaproteobacteria</taxon>
        <taxon>Sphingomonadales</taxon>
        <taxon>Sphingomonadaceae</taxon>
        <taxon>Sphingomonas</taxon>
    </lineage>
</organism>
<evidence type="ECO:0000313" key="2">
    <source>
        <dbReference type="EMBL" id="MCL6741293.1"/>
    </source>
</evidence>
<feature type="region of interest" description="Disordered" evidence="1">
    <location>
        <begin position="88"/>
        <end position="110"/>
    </location>
</feature>
<dbReference type="RefSeq" id="WP_249915688.1">
    <property type="nucleotide sequence ID" value="NZ_JAMGBB010000001.1"/>
</dbReference>
<proteinExistence type="predicted"/>
<dbReference type="Proteomes" id="UP001165383">
    <property type="component" value="Unassembled WGS sequence"/>
</dbReference>
<reference evidence="2" key="1">
    <citation type="submission" date="2022-05" db="EMBL/GenBank/DDBJ databases">
        <authorList>
            <person name="Jo J.-H."/>
            <person name="Im W.-T."/>
        </authorList>
    </citation>
    <scope>NUCLEOTIDE SEQUENCE</scope>
    <source>
        <strain evidence="2">RB56-2</strain>
    </source>
</reference>
<gene>
    <name evidence="2" type="ORF">LZ518_09145</name>
</gene>
<comment type="caution">
    <text evidence="2">The sequence shown here is derived from an EMBL/GenBank/DDBJ whole genome shotgun (WGS) entry which is preliminary data.</text>
</comment>
<accession>A0ABT0SAA9</accession>
<dbReference type="EMBL" id="JAMGBB010000001">
    <property type="protein sequence ID" value="MCL6741293.1"/>
    <property type="molecule type" value="Genomic_DNA"/>
</dbReference>